<evidence type="ECO:0000313" key="2">
    <source>
        <dbReference type="EMBL" id="MDE1454054.1"/>
    </source>
</evidence>
<keyword evidence="1" id="KW-0812">Transmembrane</keyword>
<dbReference type="RefSeq" id="WP_239692926.1">
    <property type="nucleotide sequence ID" value="NZ_JARAFO010000082.1"/>
</dbReference>
<feature type="transmembrane region" description="Helical" evidence="1">
    <location>
        <begin position="85"/>
        <end position="107"/>
    </location>
</feature>
<protein>
    <submittedName>
        <fullName evidence="2">Uncharacterized protein</fullName>
    </submittedName>
</protein>
<feature type="transmembrane region" description="Helical" evidence="1">
    <location>
        <begin position="12"/>
        <end position="36"/>
    </location>
</feature>
<feature type="transmembrane region" description="Helical" evidence="1">
    <location>
        <begin position="48"/>
        <end position="64"/>
    </location>
</feature>
<reference evidence="2" key="1">
    <citation type="submission" date="2022-12" db="EMBL/GenBank/DDBJ databases">
        <title>Draft Genome Sequences of Bacillus licheniformis and Bacillus paralicheniformis strains isolated from Irish skim milk powders.</title>
        <authorList>
            <person name="Lourenco A."/>
            <person name="Li F."/>
            <person name="Geraldine D."/>
            <person name="Tobin J.T."/>
            <person name="Butler F."/>
            <person name="Jordan K."/>
            <person name="Obrien T."/>
        </authorList>
    </citation>
    <scope>NUCLEOTIDE SEQUENCE</scope>
    <source>
        <strain evidence="2">3370</strain>
    </source>
</reference>
<dbReference type="EMBL" id="JARAFO010000082">
    <property type="protein sequence ID" value="MDE1454054.1"/>
    <property type="molecule type" value="Genomic_DNA"/>
</dbReference>
<keyword evidence="1" id="KW-0472">Membrane</keyword>
<name>A0AAW6KHU8_9BACI</name>
<dbReference type="AlphaFoldDB" id="A0AAW6KHU8"/>
<feature type="transmembrane region" description="Helical" evidence="1">
    <location>
        <begin position="113"/>
        <end position="131"/>
    </location>
</feature>
<evidence type="ECO:0000313" key="3">
    <source>
        <dbReference type="Proteomes" id="UP001216709"/>
    </source>
</evidence>
<evidence type="ECO:0000256" key="1">
    <source>
        <dbReference type="SAM" id="Phobius"/>
    </source>
</evidence>
<keyword evidence="1" id="KW-1133">Transmembrane helix</keyword>
<comment type="caution">
    <text evidence="2">The sequence shown here is derived from an EMBL/GenBank/DDBJ whole genome shotgun (WGS) entry which is preliminary data.</text>
</comment>
<feature type="transmembrane region" description="Helical" evidence="1">
    <location>
        <begin position="143"/>
        <end position="161"/>
    </location>
</feature>
<feature type="transmembrane region" description="Helical" evidence="1">
    <location>
        <begin position="173"/>
        <end position="195"/>
    </location>
</feature>
<proteinExistence type="predicted"/>
<gene>
    <name evidence="2" type="ORF">PVN32_17985</name>
</gene>
<accession>A0AAW6KHU8</accession>
<sequence>MSNLFDSHHDPSLFCYYFHFAQLIPKYLFFTVFFVSRETAGGMRVKSLFSWMFIVNMVSVGLNGNGREEANVMSENQKDELERKVGYEGFVLLLSLIFISIFITTSYEIPSNLLLIILFFIGSGYYSIRLVSKGLLRKKRGLGFKAGLFAFVVWMALSFLFHDISYPFILEGLSFQILMFFLFYIPFFFIFQFAFKISNIQERKQ</sequence>
<dbReference type="Proteomes" id="UP001216709">
    <property type="component" value="Unassembled WGS sequence"/>
</dbReference>
<organism evidence="2 3">
    <name type="scientific">Bacillus paralicheniformis</name>
    <dbReference type="NCBI Taxonomy" id="1648923"/>
    <lineage>
        <taxon>Bacteria</taxon>
        <taxon>Bacillati</taxon>
        <taxon>Bacillota</taxon>
        <taxon>Bacilli</taxon>
        <taxon>Bacillales</taxon>
        <taxon>Bacillaceae</taxon>
        <taxon>Bacillus</taxon>
    </lineage>
</organism>